<comment type="caution">
    <text evidence="1">The sequence shown here is derived from an EMBL/GenBank/DDBJ whole genome shotgun (WGS) entry which is preliminary data.</text>
</comment>
<accession>A0A0M2Q0B5</accession>
<evidence type="ECO:0000313" key="2">
    <source>
        <dbReference type="Proteomes" id="UP000034681"/>
    </source>
</evidence>
<dbReference type="Proteomes" id="UP000034681">
    <property type="component" value="Unassembled WGS sequence"/>
</dbReference>
<dbReference type="RefSeq" id="WP_017714641.1">
    <property type="nucleotide sequence ID" value="NZ_KB235944.1"/>
</dbReference>
<evidence type="ECO:0000313" key="1">
    <source>
        <dbReference type="EMBL" id="KKJ00758.1"/>
    </source>
</evidence>
<reference evidence="1" key="1">
    <citation type="submission" date="2012-04" db="EMBL/GenBank/DDBJ databases">
        <authorList>
            <person name="Borisov I.G."/>
            <person name="Ivanikova N.V."/>
            <person name="Pinevich A.V."/>
        </authorList>
    </citation>
    <scope>NUCLEOTIDE SEQUENCE</scope>
    <source>
        <strain evidence="1">CALU 1027</strain>
    </source>
</reference>
<dbReference type="STRING" id="317619.GCA_000332315_04564"/>
<organism evidence="1 2">
    <name type="scientific">Prochlorothrix hollandica PCC 9006 = CALU 1027</name>
    <dbReference type="NCBI Taxonomy" id="317619"/>
    <lineage>
        <taxon>Bacteria</taxon>
        <taxon>Bacillati</taxon>
        <taxon>Cyanobacteriota</taxon>
        <taxon>Cyanophyceae</taxon>
        <taxon>Prochlorotrichales</taxon>
        <taxon>Prochlorotrichaceae</taxon>
        <taxon>Prochlorothrix</taxon>
    </lineage>
</organism>
<dbReference type="EMBL" id="AJTX02000003">
    <property type="protein sequence ID" value="KKJ00758.1"/>
    <property type="molecule type" value="Genomic_DNA"/>
</dbReference>
<protein>
    <submittedName>
        <fullName evidence="1">Uncharacterized protein</fullName>
    </submittedName>
</protein>
<name>A0A0M2Q0B5_PROHO</name>
<keyword evidence="2" id="KW-1185">Reference proteome</keyword>
<dbReference type="OrthoDB" id="531708at2"/>
<dbReference type="AlphaFoldDB" id="A0A0M2Q0B5"/>
<gene>
    <name evidence="1" type="ORF">PROH_05710</name>
</gene>
<dbReference type="eggNOG" id="ENOG5032UQ1">
    <property type="taxonomic scope" value="Bacteria"/>
</dbReference>
<proteinExistence type="predicted"/>
<sequence length="118" mass="13264">MQITLNIPDQLAQQLQPYHDRLPEILERGLATFPAFDRPLDLDEQTIITLLASRPTPEQILAIRPSSALQDRMSELLAQNKAGSLSPAQEAELERYLTLEHLVRLAKAHAYSLLQADP</sequence>